<accession>A0A927FEW8</accession>
<dbReference type="InterPro" id="IPR006683">
    <property type="entry name" value="Thioestr_dom"/>
</dbReference>
<organism evidence="2 3">
    <name type="scientific">Limnohabitans radicicola</name>
    <dbReference type="NCBI Taxonomy" id="2771427"/>
    <lineage>
        <taxon>Bacteria</taxon>
        <taxon>Pseudomonadati</taxon>
        <taxon>Pseudomonadota</taxon>
        <taxon>Betaproteobacteria</taxon>
        <taxon>Burkholderiales</taxon>
        <taxon>Comamonadaceae</taxon>
        <taxon>Limnohabitans</taxon>
    </lineage>
</organism>
<dbReference type="CDD" id="cd03443">
    <property type="entry name" value="PaaI_thioesterase"/>
    <property type="match status" value="1"/>
</dbReference>
<evidence type="ECO:0000313" key="2">
    <source>
        <dbReference type="EMBL" id="MBD8050099.1"/>
    </source>
</evidence>
<dbReference type="Proteomes" id="UP000647424">
    <property type="component" value="Unassembled WGS sequence"/>
</dbReference>
<sequence length="96" mass="9958">MSDNVSQAARIAAMAQLDEAMVQVALGRVNAGGQAPREVVAVDMHLSFMQPAAAPLVATAQVVGGGKTMVFCEAQLRSAEGRVVAQAMGTYRAQAR</sequence>
<dbReference type="InterPro" id="IPR029069">
    <property type="entry name" value="HotDog_dom_sf"/>
</dbReference>
<dbReference type="EMBL" id="JACYFT010000001">
    <property type="protein sequence ID" value="MBD8050099.1"/>
    <property type="molecule type" value="Genomic_DNA"/>
</dbReference>
<gene>
    <name evidence="2" type="ORF">IC609_06055</name>
</gene>
<dbReference type="AlphaFoldDB" id="A0A927FEW8"/>
<dbReference type="SUPFAM" id="SSF54637">
    <property type="entry name" value="Thioesterase/thiol ester dehydrase-isomerase"/>
    <property type="match status" value="1"/>
</dbReference>
<comment type="caution">
    <text evidence="2">The sequence shown here is derived from an EMBL/GenBank/DDBJ whole genome shotgun (WGS) entry which is preliminary data.</text>
</comment>
<dbReference type="RefSeq" id="WP_191818517.1">
    <property type="nucleotide sequence ID" value="NZ_JACYFT010000001.1"/>
</dbReference>
<dbReference type="Pfam" id="PF03061">
    <property type="entry name" value="4HBT"/>
    <property type="match status" value="1"/>
</dbReference>
<dbReference type="GO" id="GO:0016790">
    <property type="term" value="F:thiolester hydrolase activity"/>
    <property type="evidence" value="ECO:0007669"/>
    <property type="project" value="UniProtKB-ARBA"/>
</dbReference>
<evidence type="ECO:0000259" key="1">
    <source>
        <dbReference type="Pfam" id="PF03061"/>
    </source>
</evidence>
<name>A0A927FEW8_9BURK</name>
<evidence type="ECO:0000313" key="3">
    <source>
        <dbReference type="Proteomes" id="UP000647424"/>
    </source>
</evidence>
<keyword evidence="3" id="KW-1185">Reference proteome</keyword>
<reference evidence="2" key="1">
    <citation type="submission" date="2020-09" db="EMBL/GenBank/DDBJ databases">
        <title>Genome seq and assembly of Limnohabitants sp.</title>
        <authorList>
            <person name="Chhetri G."/>
        </authorList>
    </citation>
    <scope>NUCLEOTIDE SEQUENCE</scope>
    <source>
        <strain evidence="2">JUR4</strain>
    </source>
</reference>
<proteinExistence type="predicted"/>
<protein>
    <submittedName>
        <fullName evidence="2">PaaI family thioesterase</fullName>
    </submittedName>
</protein>
<feature type="domain" description="Thioesterase" evidence="1">
    <location>
        <begin position="14"/>
        <end position="85"/>
    </location>
</feature>
<dbReference type="Gene3D" id="3.10.129.10">
    <property type="entry name" value="Hotdog Thioesterase"/>
    <property type="match status" value="1"/>
</dbReference>